<organism evidence="1 2">
    <name type="scientific">Pelotomaculum propionicicum</name>
    <dbReference type="NCBI Taxonomy" id="258475"/>
    <lineage>
        <taxon>Bacteria</taxon>
        <taxon>Bacillati</taxon>
        <taxon>Bacillota</taxon>
        <taxon>Clostridia</taxon>
        <taxon>Eubacteriales</taxon>
        <taxon>Desulfotomaculaceae</taxon>
        <taxon>Pelotomaculum</taxon>
    </lineage>
</organism>
<evidence type="ECO:0000313" key="1">
    <source>
        <dbReference type="EMBL" id="TEB13382.1"/>
    </source>
</evidence>
<dbReference type="AlphaFoldDB" id="A0A4Y7RXI1"/>
<keyword evidence="2" id="KW-1185">Reference proteome</keyword>
<name>A0A4Y7RXI1_9FIRM</name>
<dbReference type="EMBL" id="QFFZ01000002">
    <property type="protein sequence ID" value="TEB13382.1"/>
    <property type="molecule type" value="Genomic_DNA"/>
</dbReference>
<proteinExistence type="predicted"/>
<reference evidence="1 2" key="1">
    <citation type="journal article" date="2018" name="Environ. Microbiol.">
        <title>Novel energy conservation strategies and behaviour of Pelotomaculum schinkii driving syntrophic propionate catabolism.</title>
        <authorList>
            <person name="Hidalgo-Ahumada C.A.P."/>
            <person name="Nobu M.K."/>
            <person name="Narihiro T."/>
            <person name="Tamaki H."/>
            <person name="Liu W.T."/>
            <person name="Kamagata Y."/>
            <person name="Stams A.J.M."/>
            <person name="Imachi H."/>
            <person name="Sousa D.Z."/>
        </authorList>
    </citation>
    <scope>NUCLEOTIDE SEQUENCE [LARGE SCALE GENOMIC DNA]</scope>
    <source>
        <strain evidence="1 2">MGP</strain>
    </source>
</reference>
<protein>
    <submittedName>
        <fullName evidence="1">Uncharacterized protein</fullName>
    </submittedName>
</protein>
<dbReference type="Proteomes" id="UP000297597">
    <property type="component" value="Unassembled WGS sequence"/>
</dbReference>
<comment type="caution">
    <text evidence="1">The sequence shown here is derived from an EMBL/GenBank/DDBJ whole genome shotgun (WGS) entry which is preliminary data.</text>
</comment>
<gene>
    <name evidence="1" type="ORF">Pmgp_00276</name>
</gene>
<accession>A0A4Y7RXI1</accession>
<evidence type="ECO:0000313" key="2">
    <source>
        <dbReference type="Proteomes" id="UP000297597"/>
    </source>
</evidence>
<sequence>MKYRITVDIDSSIKLNPKNLQQVKSLVEETVIENMKMPNGASVFINSRVTKESE</sequence>
<dbReference type="RefSeq" id="WP_192902719.1">
    <property type="nucleotide sequence ID" value="NZ_QFFZ01000002.1"/>
</dbReference>